<evidence type="ECO:0000313" key="9">
    <source>
        <dbReference type="Proteomes" id="UP001501126"/>
    </source>
</evidence>
<evidence type="ECO:0000256" key="1">
    <source>
        <dbReference type="ARBA" id="ARBA00000971"/>
    </source>
</evidence>
<keyword evidence="9" id="KW-1185">Reference proteome</keyword>
<sequence>MKYEKLSLLLLGFLIVASCNFSGVDKEKDESFRENGKSVESQDSTEKITSEVITPEIEKAPIDTLFLNNGIYIVYKEKGSGEQVKDNDVIWIDYTCRLTDGKVFDTNKKLGKPIPYMVGWGLQTEGWDIAVKELKEGDEVDIFLPAKYARGEKGIPGVIPPNADNVITLKVNEVSAPDYTVDGVEVWVINRGKTQPEVKEGDEILIDYFAHAKSNPRYDNSFKNGEPYQLKVGGGSNLPGLNIALSKAKLSDKLWVRIPARHAFGTKGNLNLVKPNESVFFDLRILKILDAN</sequence>
<dbReference type="PANTHER" id="PTHR43811">
    <property type="entry name" value="FKBP-TYPE PEPTIDYL-PROLYL CIS-TRANS ISOMERASE FKPA"/>
    <property type="match status" value="1"/>
</dbReference>
<keyword evidence="3 5" id="KW-0697">Rotamase</keyword>
<evidence type="ECO:0000256" key="4">
    <source>
        <dbReference type="ARBA" id="ARBA00023235"/>
    </source>
</evidence>
<comment type="similarity">
    <text evidence="2 6">Belongs to the FKBP-type PPIase family.</text>
</comment>
<gene>
    <name evidence="8" type="ORF">GCM10009118_27530</name>
</gene>
<comment type="caution">
    <text evidence="8">The sequence shown here is derived from an EMBL/GenBank/DDBJ whole genome shotgun (WGS) entry which is preliminary data.</text>
</comment>
<evidence type="ECO:0000256" key="5">
    <source>
        <dbReference type="PROSITE-ProRule" id="PRU00277"/>
    </source>
</evidence>
<dbReference type="SUPFAM" id="SSF54534">
    <property type="entry name" value="FKBP-like"/>
    <property type="match status" value="2"/>
</dbReference>
<evidence type="ECO:0000259" key="7">
    <source>
        <dbReference type="PROSITE" id="PS50059"/>
    </source>
</evidence>
<proteinExistence type="inferred from homology"/>
<reference evidence="8 9" key="1">
    <citation type="journal article" date="2019" name="Int. J. Syst. Evol. Microbiol.">
        <title>The Global Catalogue of Microorganisms (GCM) 10K type strain sequencing project: providing services to taxonomists for standard genome sequencing and annotation.</title>
        <authorList>
            <consortium name="The Broad Institute Genomics Platform"/>
            <consortium name="The Broad Institute Genome Sequencing Center for Infectious Disease"/>
            <person name="Wu L."/>
            <person name="Ma J."/>
        </authorList>
    </citation>
    <scope>NUCLEOTIDE SEQUENCE [LARGE SCALE GENOMIC DNA]</scope>
    <source>
        <strain evidence="8 9">JCM 16083</strain>
    </source>
</reference>
<evidence type="ECO:0000313" key="8">
    <source>
        <dbReference type="EMBL" id="GAA0876343.1"/>
    </source>
</evidence>
<dbReference type="Gene3D" id="3.10.50.40">
    <property type="match status" value="2"/>
</dbReference>
<dbReference type="EC" id="5.2.1.8" evidence="6"/>
<name>A0ABN1MTN3_9FLAO</name>
<dbReference type="Proteomes" id="UP001501126">
    <property type="component" value="Unassembled WGS sequence"/>
</dbReference>
<dbReference type="PROSITE" id="PS50059">
    <property type="entry name" value="FKBP_PPIASE"/>
    <property type="match status" value="2"/>
</dbReference>
<comment type="catalytic activity">
    <reaction evidence="1 5 6">
        <text>[protein]-peptidylproline (omega=180) = [protein]-peptidylproline (omega=0)</text>
        <dbReference type="Rhea" id="RHEA:16237"/>
        <dbReference type="Rhea" id="RHEA-COMP:10747"/>
        <dbReference type="Rhea" id="RHEA-COMP:10748"/>
        <dbReference type="ChEBI" id="CHEBI:83833"/>
        <dbReference type="ChEBI" id="CHEBI:83834"/>
        <dbReference type="EC" id="5.2.1.8"/>
    </reaction>
</comment>
<feature type="domain" description="PPIase FKBP-type" evidence="7">
    <location>
        <begin position="87"/>
        <end position="175"/>
    </location>
</feature>
<dbReference type="PANTHER" id="PTHR43811:SF19">
    <property type="entry name" value="39 KDA FK506-BINDING NUCLEAR PROTEIN"/>
    <property type="match status" value="1"/>
</dbReference>
<dbReference type="RefSeq" id="WP_343788968.1">
    <property type="nucleotide sequence ID" value="NZ_BAAAFH010000022.1"/>
</dbReference>
<evidence type="ECO:0000256" key="6">
    <source>
        <dbReference type="RuleBase" id="RU003915"/>
    </source>
</evidence>
<dbReference type="Pfam" id="PF00254">
    <property type="entry name" value="FKBP_C"/>
    <property type="match status" value="2"/>
</dbReference>
<dbReference type="InterPro" id="IPR046357">
    <property type="entry name" value="PPIase_dom_sf"/>
</dbReference>
<evidence type="ECO:0000256" key="2">
    <source>
        <dbReference type="ARBA" id="ARBA00006577"/>
    </source>
</evidence>
<dbReference type="GO" id="GO:0016853">
    <property type="term" value="F:isomerase activity"/>
    <property type="evidence" value="ECO:0007669"/>
    <property type="project" value="UniProtKB-KW"/>
</dbReference>
<dbReference type="InterPro" id="IPR001179">
    <property type="entry name" value="PPIase_FKBP_dom"/>
</dbReference>
<dbReference type="PROSITE" id="PS51257">
    <property type="entry name" value="PROKAR_LIPOPROTEIN"/>
    <property type="match status" value="1"/>
</dbReference>
<protein>
    <recommendedName>
        <fullName evidence="6">Peptidyl-prolyl cis-trans isomerase</fullName>
        <ecNumber evidence="6">5.2.1.8</ecNumber>
    </recommendedName>
</protein>
<organism evidence="8 9">
    <name type="scientific">Wandonia haliotis</name>
    <dbReference type="NCBI Taxonomy" id="574963"/>
    <lineage>
        <taxon>Bacteria</taxon>
        <taxon>Pseudomonadati</taxon>
        <taxon>Bacteroidota</taxon>
        <taxon>Flavobacteriia</taxon>
        <taxon>Flavobacteriales</taxon>
        <taxon>Crocinitomicaceae</taxon>
        <taxon>Wandonia</taxon>
    </lineage>
</organism>
<evidence type="ECO:0000256" key="3">
    <source>
        <dbReference type="ARBA" id="ARBA00023110"/>
    </source>
</evidence>
<feature type="domain" description="PPIase FKBP-type" evidence="7">
    <location>
        <begin position="201"/>
        <end position="289"/>
    </location>
</feature>
<dbReference type="EMBL" id="BAAAFH010000022">
    <property type="protein sequence ID" value="GAA0876343.1"/>
    <property type="molecule type" value="Genomic_DNA"/>
</dbReference>
<accession>A0ABN1MTN3</accession>
<keyword evidence="4 5" id="KW-0413">Isomerase</keyword>